<proteinExistence type="predicted"/>
<dbReference type="EnsemblBacteria" id="ABK77660">
    <property type="protein sequence ID" value="ABK77660"/>
    <property type="gene ID" value="CENSYa_1029"/>
</dbReference>
<evidence type="ECO:0000313" key="1">
    <source>
        <dbReference type="EMBL" id="ABK77660.1"/>
    </source>
</evidence>
<accession>A0RWE3</accession>
<evidence type="ECO:0000313" key="2">
    <source>
        <dbReference type="Proteomes" id="UP000000758"/>
    </source>
</evidence>
<sequence length="198" mass="22317">MKDTTKAIEVWDLRNDRIIPHSELMELNMLGGVCNLLRRSGLEETLDACPGETADYAVVLRMPDGRQRMLNYKVRTARSVDWRERRSEDMHAFRKVVMDSVNPEVRRHLEECDNCEMTVMRAYKEGFGGSVANLRMAAWEKVAGLDMAPVFGRISRCALGDAVEGGHVEDMARAHLKMVAAGELSSALEWASEEQDDS</sequence>
<name>A0RWE3_CENSY</name>
<dbReference type="HOGENOM" id="CLU_1375473_0_0_2"/>
<dbReference type="AlphaFoldDB" id="A0RWE3"/>
<dbReference type="Proteomes" id="UP000000758">
    <property type="component" value="Chromosome"/>
</dbReference>
<gene>
    <name evidence="1" type="ordered locus">CENSYa_1029</name>
</gene>
<organism evidence="1 2">
    <name type="scientific">Cenarchaeum symbiosum (strain A)</name>
    <dbReference type="NCBI Taxonomy" id="414004"/>
    <lineage>
        <taxon>Archaea</taxon>
        <taxon>Nitrososphaerota</taxon>
        <taxon>Candidatus Cenarchaeales</taxon>
        <taxon>Candidatus Cenarchaeaceae</taxon>
        <taxon>Candidatus Cenarchaeum</taxon>
    </lineage>
</organism>
<keyword evidence="2" id="KW-1185">Reference proteome</keyword>
<reference evidence="1 2" key="1">
    <citation type="journal article" date="2006" name="Proc. Natl. Acad. Sci. U.S.A.">
        <title>Genomic analysis of the uncultivated marine crenarchaeote Cenarchaeum symbiosum.</title>
        <authorList>
            <person name="Hallam S.J."/>
            <person name="Konstantinidis K.T."/>
            <person name="Putnam N."/>
            <person name="Schleper C."/>
            <person name="Watanabe Y."/>
            <person name="Sugahara J."/>
            <person name="Preston C."/>
            <person name="de la Torre J."/>
            <person name="Richardson P.M."/>
            <person name="DeLong E.F."/>
        </authorList>
    </citation>
    <scope>NUCLEOTIDE SEQUENCE [LARGE SCALE GENOMIC DNA]</scope>
    <source>
        <strain evidence="2">A</strain>
    </source>
</reference>
<dbReference type="EMBL" id="DP000238">
    <property type="protein sequence ID" value="ABK77660.1"/>
    <property type="molecule type" value="Genomic_DNA"/>
</dbReference>
<protein>
    <submittedName>
        <fullName evidence="1">Uncharacterized protein</fullName>
    </submittedName>
</protein>
<dbReference type="KEGG" id="csy:CENSYa_1029"/>